<protein>
    <submittedName>
        <fullName evidence="4">Phosphatase PAP2 family protein</fullName>
    </submittedName>
</protein>
<evidence type="ECO:0000313" key="5">
    <source>
        <dbReference type="Proteomes" id="UP000749040"/>
    </source>
</evidence>
<feature type="transmembrane region" description="Helical" evidence="2">
    <location>
        <begin position="80"/>
        <end position="99"/>
    </location>
</feature>
<dbReference type="Proteomes" id="UP000749040">
    <property type="component" value="Unassembled WGS sequence"/>
</dbReference>
<reference evidence="4 5" key="1">
    <citation type="submission" date="2021-01" db="EMBL/GenBank/DDBJ databases">
        <title>Streptomyces acididurans sp. nov., isolated from a peat swamp forest soil.</title>
        <authorList>
            <person name="Chantavorakit T."/>
            <person name="Duangmal K."/>
        </authorList>
    </citation>
    <scope>NUCLEOTIDE SEQUENCE [LARGE SCALE GENOMIC DNA]</scope>
    <source>
        <strain evidence="4 5">KK5PA1</strain>
    </source>
</reference>
<feature type="compositionally biased region" description="Basic and acidic residues" evidence="1">
    <location>
        <begin position="1"/>
        <end position="12"/>
    </location>
</feature>
<evidence type="ECO:0000256" key="2">
    <source>
        <dbReference type="SAM" id="Phobius"/>
    </source>
</evidence>
<feature type="transmembrane region" description="Helical" evidence="2">
    <location>
        <begin position="217"/>
        <end position="234"/>
    </location>
</feature>
<evidence type="ECO:0000256" key="1">
    <source>
        <dbReference type="SAM" id="MobiDB-lite"/>
    </source>
</evidence>
<name>A0ABS2TLW5_9ACTN</name>
<sequence>MIESRAGRDRPDPAPAPGPAVPVAAVAGPEPAGTAAGGPRAARSAARRLARTVTDVLAPANVLLALLLTVGWHGGGRAGIGWALAAACVMVGVPLGVVVAGVRAGRYTDLHVRVRRQRAVPLTVAVASALAVLASLPPLGAPRDLVALVAATAAGLTAGGVVTVWWKVSGHTAVAGAATVILTALYGPGPLPLLLAASVLTGWSRVALADHTRAQTVVGFAIGAGVCLAVYVPLHG</sequence>
<feature type="region of interest" description="Disordered" evidence="1">
    <location>
        <begin position="1"/>
        <end position="40"/>
    </location>
</feature>
<dbReference type="InterPro" id="IPR036938">
    <property type="entry name" value="PAP2/HPO_sf"/>
</dbReference>
<accession>A0ABS2TLW5</accession>
<feature type="transmembrane region" description="Helical" evidence="2">
    <location>
        <begin position="145"/>
        <end position="166"/>
    </location>
</feature>
<evidence type="ECO:0000313" key="4">
    <source>
        <dbReference type="EMBL" id="MBM9503486.1"/>
    </source>
</evidence>
<comment type="caution">
    <text evidence="4">The sequence shown here is derived from an EMBL/GenBank/DDBJ whole genome shotgun (WGS) entry which is preliminary data.</text>
</comment>
<dbReference type="Pfam" id="PF01569">
    <property type="entry name" value="PAP2"/>
    <property type="match status" value="1"/>
</dbReference>
<dbReference type="SUPFAM" id="SSF48317">
    <property type="entry name" value="Acid phosphatase/Vanadium-dependent haloperoxidase"/>
    <property type="match status" value="1"/>
</dbReference>
<keyword evidence="2" id="KW-0472">Membrane</keyword>
<keyword evidence="2" id="KW-1133">Transmembrane helix</keyword>
<evidence type="ECO:0000259" key="3">
    <source>
        <dbReference type="Pfam" id="PF01569"/>
    </source>
</evidence>
<gene>
    <name evidence="4" type="ORF">ITX44_02855</name>
</gene>
<feature type="compositionally biased region" description="Low complexity" evidence="1">
    <location>
        <begin position="21"/>
        <end position="40"/>
    </location>
</feature>
<keyword evidence="5" id="KW-1185">Reference proteome</keyword>
<proteinExistence type="predicted"/>
<keyword evidence="2" id="KW-0812">Transmembrane</keyword>
<feature type="transmembrane region" description="Helical" evidence="2">
    <location>
        <begin position="173"/>
        <end position="197"/>
    </location>
</feature>
<dbReference type="InterPro" id="IPR000326">
    <property type="entry name" value="PAP2/HPO"/>
</dbReference>
<feature type="domain" description="Phosphatidic acid phosphatase type 2/haloperoxidase" evidence="3">
    <location>
        <begin position="168"/>
        <end position="231"/>
    </location>
</feature>
<dbReference type="EMBL" id="JADKYB010000001">
    <property type="protein sequence ID" value="MBM9503486.1"/>
    <property type="molecule type" value="Genomic_DNA"/>
</dbReference>
<organism evidence="4 5">
    <name type="scientific">Actinacidiphila acididurans</name>
    <dbReference type="NCBI Taxonomy" id="2784346"/>
    <lineage>
        <taxon>Bacteria</taxon>
        <taxon>Bacillati</taxon>
        <taxon>Actinomycetota</taxon>
        <taxon>Actinomycetes</taxon>
        <taxon>Kitasatosporales</taxon>
        <taxon>Streptomycetaceae</taxon>
        <taxon>Actinacidiphila</taxon>
    </lineage>
</organism>
<dbReference type="RefSeq" id="WP_205355324.1">
    <property type="nucleotide sequence ID" value="NZ_JADKYB010000001.1"/>
</dbReference>
<feature type="transmembrane region" description="Helical" evidence="2">
    <location>
        <begin position="119"/>
        <end position="139"/>
    </location>
</feature>
<feature type="transmembrane region" description="Helical" evidence="2">
    <location>
        <begin position="56"/>
        <end position="74"/>
    </location>
</feature>
<dbReference type="Gene3D" id="1.20.144.10">
    <property type="entry name" value="Phosphatidic acid phosphatase type 2/haloperoxidase"/>
    <property type="match status" value="1"/>
</dbReference>